<accession>A0AAV0DH33</accession>
<sequence>MERRLRQIGCS</sequence>
<dbReference type="Proteomes" id="UP001152523">
    <property type="component" value="Unassembled WGS sequence"/>
</dbReference>
<organism evidence="1 2">
    <name type="scientific">Cuscuta epithymum</name>
    <dbReference type="NCBI Taxonomy" id="186058"/>
    <lineage>
        <taxon>Eukaryota</taxon>
        <taxon>Viridiplantae</taxon>
        <taxon>Streptophyta</taxon>
        <taxon>Embryophyta</taxon>
        <taxon>Tracheophyta</taxon>
        <taxon>Spermatophyta</taxon>
        <taxon>Magnoliopsida</taxon>
        <taxon>eudicotyledons</taxon>
        <taxon>Gunneridae</taxon>
        <taxon>Pentapetalae</taxon>
        <taxon>asterids</taxon>
        <taxon>lamiids</taxon>
        <taxon>Solanales</taxon>
        <taxon>Convolvulaceae</taxon>
        <taxon>Cuscuteae</taxon>
        <taxon>Cuscuta</taxon>
        <taxon>Cuscuta subgen. Cuscuta</taxon>
    </lineage>
</organism>
<keyword evidence="2" id="KW-1185">Reference proteome</keyword>
<dbReference type="EMBL" id="CAMAPF010000099">
    <property type="protein sequence ID" value="CAH9098411.1"/>
    <property type="molecule type" value="Genomic_DNA"/>
</dbReference>
<name>A0AAV0DH33_9ASTE</name>
<protein>
    <submittedName>
        <fullName evidence="1">Uncharacterized protein</fullName>
    </submittedName>
</protein>
<proteinExistence type="predicted"/>
<gene>
    <name evidence="1" type="ORF">CEPIT_LOCUS14416</name>
</gene>
<comment type="caution">
    <text evidence="1">The sequence shown here is derived from an EMBL/GenBank/DDBJ whole genome shotgun (WGS) entry which is preliminary data.</text>
</comment>
<evidence type="ECO:0000313" key="2">
    <source>
        <dbReference type="Proteomes" id="UP001152523"/>
    </source>
</evidence>
<reference evidence="1" key="1">
    <citation type="submission" date="2022-07" db="EMBL/GenBank/DDBJ databases">
        <authorList>
            <person name="Macas J."/>
            <person name="Novak P."/>
            <person name="Neumann P."/>
        </authorList>
    </citation>
    <scope>NUCLEOTIDE SEQUENCE</scope>
</reference>
<evidence type="ECO:0000313" key="1">
    <source>
        <dbReference type="EMBL" id="CAH9098411.1"/>
    </source>
</evidence>